<sequence length="112" mass="11276">MATGALACALGCGAVNPVSGDLTKPVVTSNSISSLVCHRADVSGAPPPTPPVPALAHPLHVPLPLLIPSFLLGFASEASVATPMPVSSQTAVSRPGASLLPLCLFLLLSFWI</sequence>
<dbReference type="EMBL" id="CM029039">
    <property type="protein sequence ID" value="KAG2642446.1"/>
    <property type="molecule type" value="Genomic_DNA"/>
</dbReference>
<dbReference type="AlphaFoldDB" id="A0A8T0W970"/>
<protein>
    <submittedName>
        <fullName evidence="1">Uncharacterized protein</fullName>
    </submittedName>
</protein>
<comment type="caution">
    <text evidence="1">The sequence shown here is derived from an EMBL/GenBank/DDBJ whole genome shotgun (WGS) entry which is preliminary data.</text>
</comment>
<organism evidence="1 2">
    <name type="scientific">Panicum virgatum</name>
    <name type="common">Blackwell switchgrass</name>
    <dbReference type="NCBI Taxonomy" id="38727"/>
    <lineage>
        <taxon>Eukaryota</taxon>
        <taxon>Viridiplantae</taxon>
        <taxon>Streptophyta</taxon>
        <taxon>Embryophyta</taxon>
        <taxon>Tracheophyta</taxon>
        <taxon>Spermatophyta</taxon>
        <taxon>Magnoliopsida</taxon>
        <taxon>Liliopsida</taxon>
        <taxon>Poales</taxon>
        <taxon>Poaceae</taxon>
        <taxon>PACMAD clade</taxon>
        <taxon>Panicoideae</taxon>
        <taxon>Panicodae</taxon>
        <taxon>Paniceae</taxon>
        <taxon>Panicinae</taxon>
        <taxon>Panicum</taxon>
        <taxon>Panicum sect. Hiantes</taxon>
    </lineage>
</organism>
<reference evidence="1" key="1">
    <citation type="submission" date="2020-05" db="EMBL/GenBank/DDBJ databases">
        <title>WGS assembly of Panicum virgatum.</title>
        <authorList>
            <person name="Lovell J.T."/>
            <person name="Jenkins J."/>
            <person name="Shu S."/>
            <person name="Juenger T.E."/>
            <person name="Schmutz J."/>
        </authorList>
    </citation>
    <scope>NUCLEOTIDE SEQUENCE</scope>
    <source>
        <strain evidence="1">AP13</strain>
    </source>
</reference>
<name>A0A8T0W970_PANVG</name>
<evidence type="ECO:0000313" key="2">
    <source>
        <dbReference type="Proteomes" id="UP000823388"/>
    </source>
</evidence>
<dbReference type="Proteomes" id="UP000823388">
    <property type="component" value="Chromosome 2K"/>
</dbReference>
<accession>A0A8T0W970</accession>
<evidence type="ECO:0000313" key="1">
    <source>
        <dbReference type="EMBL" id="KAG2642446.1"/>
    </source>
</evidence>
<keyword evidence="2" id="KW-1185">Reference proteome</keyword>
<proteinExistence type="predicted"/>
<gene>
    <name evidence="1" type="ORF">PVAP13_2KG278950</name>
</gene>